<gene>
    <name evidence="3" type="ORF">BN980_GECA01s01737g</name>
</gene>
<sequence>MLRQAFLRQPARQAFARSFSSTASRADVAKLTLVGRVGSEINELEASSGRRYAKYSLAVNTSKNHTSWFNITVFDENAINYLKNYVNKGNTIYVEANASIQQYESAEGKKLSSINLVQQSVSKVAGSRPEATENPEEAHV</sequence>
<name>A0A0J9X2H0_GEOCN</name>
<proteinExistence type="predicted"/>
<dbReference type="GO" id="GO:0006264">
    <property type="term" value="P:mitochondrial DNA replication"/>
    <property type="evidence" value="ECO:0007669"/>
    <property type="project" value="TreeGrafter"/>
</dbReference>
<dbReference type="GO" id="GO:0042645">
    <property type="term" value="C:mitochondrial nucleoid"/>
    <property type="evidence" value="ECO:0007669"/>
    <property type="project" value="TreeGrafter"/>
</dbReference>
<organism evidence="3 4">
    <name type="scientific">Geotrichum candidum</name>
    <name type="common">Oospora lactis</name>
    <name type="synonym">Dipodascus geotrichum</name>
    <dbReference type="NCBI Taxonomy" id="1173061"/>
    <lineage>
        <taxon>Eukaryota</taxon>
        <taxon>Fungi</taxon>
        <taxon>Dikarya</taxon>
        <taxon>Ascomycota</taxon>
        <taxon>Saccharomycotina</taxon>
        <taxon>Dipodascomycetes</taxon>
        <taxon>Dipodascales</taxon>
        <taxon>Dipodascaceae</taxon>
        <taxon>Geotrichum</taxon>
    </lineage>
</organism>
<dbReference type="Proteomes" id="UP000242525">
    <property type="component" value="Unassembled WGS sequence"/>
</dbReference>
<dbReference type="Gene3D" id="2.40.50.140">
    <property type="entry name" value="Nucleic acid-binding proteins"/>
    <property type="match status" value="1"/>
</dbReference>
<evidence type="ECO:0000313" key="3">
    <source>
        <dbReference type="EMBL" id="CDO51158.1"/>
    </source>
</evidence>
<protein>
    <submittedName>
        <fullName evidence="3">Similar to Saccharomyces cerevisiae YCR028C-A RIM1 Single-stranded DNA-binding protein essential for mitochondrial genome maintenance</fullName>
    </submittedName>
</protein>
<dbReference type="InterPro" id="IPR012340">
    <property type="entry name" value="NA-bd_OB-fold"/>
</dbReference>
<evidence type="ECO:0000256" key="1">
    <source>
        <dbReference type="ARBA" id="ARBA00023125"/>
    </source>
</evidence>
<evidence type="ECO:0000313" key="4">
    <source>
        <dbReference type="Proteomes" id="UP000242525"/>
    </source>
</evidence>
<dbReference type="PROSITE" id="PS50935">
    <property type="entry name" value="SSB"/>
    <property type="match status" value="1"/>
</dbReference>
<accession>A0A0J9X2H0</accession>
<dbReference type="InterPro" id="IPR000424">
    <property type="entry name" value="Primosome_PriB/ssb"/>
</dbReference>
<dbReference type="CDD" id="cd04496">
    <property type="entry name" value="SSB_OBF"/>
    <property type="match status" value="1"/>
</dbReference>
<dbReference type="PANTHER" id="PTHR10302">
    <property type="entry name" value="SINGLE-STRANDED DNA-BINDING PROTEIN"/>
    <property type="match status" value="1"/>
</dbReference>
<keyword evidence="1 2" id="KW-0238">DNA-binding</keyword>
<dbReference type="SUPFAM" id="SSF50249">
    <property type="entry name" value="Nucleic acid-binding proteins"/>
    <property type="match status" value="1"/>
</dbReference>
<dbReference type="EMBL" id="CCBN010000001">
    <property type="protein sequence ID" value="CDO51158.1"/>
    <property type="molecule type" value="Genomic_DNA"/>
</dbReference>
<comment type="caution">
    <text evidence="3">The sequence shown here is derived from an EMBL/GenBank/DDBJ whole genome shotgun (WGS) entry which is preliminary data.</text>
</comment>
<dbReference type="AlphaFoldDB" id="A0A0J9X2H0"/>
<dbReference type="Pfam" id="PF00436">
    <property type="entry name" value="SSB"/>
    <property type="match status" value="1"/>
</dbReference>
<dbReference type="PANTHER" id="PTHR10302:SF0">
    <property type="entry name" value="SINGLE-STRANDED DNA-BINDING PROTEIN, MITOCHONDRIAL"/>
    <property type="match status" value="1"/>
</dbReference>
<keyword evidence="4" id="KW-1185">Reference proteome</keyword>
<evidence type="ECO:0000256" key="2">
    <source>
        <dbReference type="PROSITE-ProRule" id="PRU00252"/>
    </source>
</evidence>
<dbReference type="OrthoDB" id="1078367at2759"/>
<dbReference type="GO" id="GO:0003697">
    <property type="term" value="F:single-stranded DNA binding"/>
    <property type="evidence" value="ECO:0007669"/>
    <property type="project" value="InterPro"/>
</dbReference>
<dbReference type="STRING" id="1173061.A0A0J9X2H0"/>
<dbReference type="InterPro" id="IPR011344">
    <property type="entry name" value="ssDNA-bd"/>
</dbReference>
<reference evidence="3" key="1">
    <citation type="submission" date="2014-03" db="EMBL/GenBank/DDBJ databases">
        <authorList>
            <person name="Casaregola S."/>
        </authorList>
    </citation>
    <scope>NUCLEOTIDE SEQUENCE [LARGE SCALE GENOMIC DNA]</scope>
    <source>
        <strain evidence="3">CLIB 918</strain>
    </source>
</reference>